<evidence type="ECO:0000313" key="7">
    <source>
        <dbReference type="EMBL" id="MQU44319.1"/>
    </source>
</evidence>
<dbReference type="Pfam" id="PF01584">
    <property type="entry name" value="CheW"/>
    <property type="match status" value="1"/>
</dbReference>
<comment type="caution">
    <text evidence="4">The sequence shown here is derived from an EMBL/GenBank/DDBJ whole genome shotgun (WGS) entry which is preliminary data.</text>
</comment>
<evidence type="ECO:0000313" key="10">
    <source>
        <dbReference type="Proteomes" id="UP000466863"/>
    </source>
</evidence>
<dbReference type="InterPro" id="IPR036061">
    <property type="entry name" value="CheW-like_dom_sf"/>
</dbReference>
<evidence type="ECO:0000313" key="13">
    <source>
        <dbReference type="Proteomes" id="UP000489190"/>
    </source>
</evidence>
<dbReference type="Proteomes" id="UP000441404">
    <property type="component" value="Unassembled WGS sequence"/>
</dbReference>
<organism evidence="4 13">
    <name type="scientific">Pseudomonas helleri</name>
    <dbReference type="NCBI Taxonomy" id="1608996"/>
    <lineage>
        <taxon>Bacteria</taxon>
        <taxon>Pseudomonadati</taxon>
        <taxon>Pseudomonadota</taxon>
        <taxon>Gammaproteobacteria</taxon>
        <taxon>Pseudomonadales</taxon>
        <taxon>Pseudomonadaceae</taxon>
        <taxon>Pseudomonas</taxon>
    </lineage>
</organism>
<dbReference type="AlphaFoldDB" id="A0A0J6I753"/>
<dbReference type="GeneID" id="97251953"/>
<dbReference type="InterPro" id="IPR002545">
    <property type="entry name" value="CheW-lke_dom"/>
</dbReference>
<dbReference type="SUPFAM" id="SSF50341">
    <property type="entry name" value="CheW-like"/>
    <property type="match status" value="1"/>
</dbReference>
<dbReference type="EMBL" id="WIVX01000083">
    <property type="protein sequence ID" value="MQU32945.1"/>
    <property type="molecule type" value="Genomic_DNA"/>
</dbReference>
<evidence type="ECO:0000313" key="12">
    <source>
        <dbReference type="Proteomes" id="UP000478064"/>
    </source>
</evidence>
<dbReference type="Proteomes" id="UP000489190">
    <property type="component" value="Unassembled WGS sequence"/>
</dbReference>
<name>A0A0J6I753_9PSED</name>
<evidence type="ECO:0000313" key="9">
    <source>
        <dbReference type="Proteomes" id="UP000447574"/>
    </source>
</evidence>
<evidence type="ECO:0000313" key="4">
    <source>
        <dbReference type="EMBL" id="MQT88634.1"/>
    </source>
</evidence>
<dbReference type="EMBL" id="WIVU01000022">
    <property type="protein sequence ID" value="MQU06546.1"/>
    <property type="molecule type" value="Genomic_DNA"/>
</dbReference>
<dbReference type="GO" id="GO:0006935">
    <property type="term" value="P:chemotaxis"/>
    <property type="evidence" value="ECO:0007669"/>
    <property type="project" value="InterPro"/>
</dbReference>
<dbReference type="EMBL" id="WIWJ01000006">
    <property type="protein sequence ID" value="MQT46082.1"/>
    <property type="molecule type" value="Genomic_DNA"/>
</dbReference>
<sequence>MLDHRVGSLTCLLLPLADRYLLLPNVAIAELIDWQRGEPSIDSPSWHVRQINWRDRELPLISFEAACGGPLVIGERARIVILNTLSGDPRLKFIGLVVQGIPRSYRLDSQLSFVDVPLSPFERAAVQVGESVAKIPDLLGLERLVLSGSEPETPDPL</sequence>
<evidence type="ECO:0000313" key="5">
    <source>
        <dbReference type="EMBL" id="MQU06546.1"/>
    </source>
</evidence>
<reference evidence="8 9" key="1">
    <citation type="submission" date="2019-10" db="EMBL/GenBank/DDBJ databases">
        <title>Evaluation of single-gene subtyping targets for Pseudomonas.</title>
        <authorList>
            <person name="Reichler S.J."/>
            <person name="Orsi R.H."/>
            <person name="Wiedmann M."/>
            <person name="Martin N.H."/>
            <person name="Murphy S.I."/>
        </authorList>
    </citation>
    <scope>NUCLEOTIDE SEQUENCE [LARGE SCALE GENOMIC DNA]</scope>
    <source>
        <strain evidence="5 12">FSL R10-1637</strain>
        <strain evidence="7 10">FSL R10-1876</strain>
        <strain evidence="6 11">FSL R10-2107</strain>
        <strain evidence="3 9">FSL R10-2932</strain>
        <strain evidence="4 13">FSL R10-3254</strain>
        <strain evidence="2 8">FSL R10-3257</strain>
    </source>
</reference>
<dbReference type="EMBL" id="WIVV01000089">
    <property type="protein sequence ID" value="MQU44319.1"/>
    <property type="molecule type" value="Genomic_DNA"/>
</dbReference>
<gene>
    <name evidence="5" type="ORF">GHO27_12695</name>
    <name evidence="7" type="ORF">GHO28_17650</name>
    <name evidence="6" type="ORF">GHO30_16385</name>
    <name evidence="3" type="ORF">GHO37_19000</name>
    <name evidence="4" type="ORF">GHO39_05670</name>
    <name evidence="2" type="ORF">GHO40_04920</name>
</gene>
<evidence type="ECO:0000313" key="6">
    <source>
        <dbReference type="EMBL" id="MQU32945.1"/>
    </source>
</evidence>
<dbReference type="EMBL" id="WIWF01000085">
    <property type="protein sequence ID" value="MQT76376.1"/>
    <property type="molecule type" value="Genomic_DNA"/>
</dbReference>
<dbReference type="GO" id="GO:0007165">
    <property type="term" value="P:signal transduction"/>
    <property type="evidence" value="ECO:0007669"/>
    <property type="project" value="InterPro"/>
</dbReference>
<accession>A0A0J6I753</accession>
<dbReference type="SMART" id="SM00260">
    <property type="entry name" value="CheW"/>
    <property type="match status" value="1"/>
</dbReference>
<protein>
    <submittedName>
        <fullName evidence="4">Chemotaxis protein CheW</fullName>
    </submittedName>
</protein>
<dbReference type="STRING" id="1608996.TU84_16805"/>
<evidence type="ECO:0000313" key="11">
    <source>
        <dbReference type="Proteomes" id="UP000470186"/>
    </source>
</evidence>
<dbReference type="OrthoDB" id="5765252at2"/>
<keyword evidence="11" id="KW-1185">Reference proteome</keyword>
<evidence type="ECO:0000313" key="3">
    <source>
        <dbReference type="EMBL" id="MQT76376.1"/>
    </source>
</evidence>
<accession>A0A0J6MEZ7</accession>
<dbReference type="RefSeq" id="WP_048370927.1">
    <property type="nucleotide sequence ID" value="NZ_CP174501.1"/>
</dbReference>
<evidence type="ECO:0000313" key="8">
    <source>
        <dbReference type="Proteomes" id="UP000441404"/>
    </source>
</evidence>
<dbReference type="Proteomes" id="UP000447574">
    <property type="component" value="Unassembled WGS sequence"/>
</dbReference>
<dbReference type="Proteomes" id="UP000478064">
    <property type="component" value="Unassembled WGS sequence"/>
</dbReference>
<feature type="domain" description="CheW-like" evidence="1">
    <location>
        <begin position="6"/>
        <end position="142"/>
    </location>
</feature>
<dbReference type="Proteomes" id="UP000466863">
    <property type="component" value="Unassembled WGS sequence"/>
</dbReference>
<evidence type="ECO:0000259" key="1">
    <source>
        <dbReference type="SMART" id="SM00260"/>
    </source>
</evidence>
<dbReference type="EMBL" id="WIWI01000011">
    <property type="protein sequence ID" value="MQT88634.1"/>
    <property type="molecule type" value="Genomic_DNA"/>
</dbReference>
<proteinExistence type="predicted"/>
<evidence type="ECO:0000313" key="2">
    <source>
        <dbReference type="EMBL" id="MQT46082.1"/>
    </source>
</evidence>
<dbReference type="Proteomes" id="UP000470186">
    <property type="component" value="Unassembled WGS sequence"/>
</dbReference>